<dbReference type="EMBL" id="JAGQKZ010000026">
    <property type="protein sequence ID" value="MCA9392194.1"/>
    <property type="molecule type" value="Genomic_DNA"/>
</dbReference>
<accession>A0A955LKK2</accession>
<dbReference type="InterPro" id="IPR051678">
    <property type="entry name" value="AGP_Transferase"/>
</dbReference>
<dbReference type="Proteomes" id="UP000751518">
    <property type="component" value="Unassembled WGS sequence"/>
</dbReference>
<evidence type="ECO:0000259" key="1">
    <source>
        <dbReference type="Pfam" id="PF01636"/>
    </source>
</evidence>
<sequence>MGTSNCLNAIMNSGQIQKFLKLYDLTASDLTLNFSGYYKHVVIAKDKVFLFARNEEAAKRLSRELDIYETLSKHLHEVVAIPKLIERSHDKEVHYYEYGVVSKISGEEFSRYILKLSDDELVAFLQKLSVVIASWHNVKTSNFASVLGDSTEIEYDSFGEKLIRDNDLTSTLAQWRAQISSYITLSDTQMNKIESALLNLRKMDDVLIHWDVHEDQILVESNDNVLQITGVLDWEGAFIGHPVWEFNFAEWGLEIWQRIDRFKLLRQAMWRKYLEERNLSGRINENSLHIFYLVQETIWTLKQINKSTINFTGQPFNETMKIYQRYFEEALSD</sequence>
<reference evidence="2" key="2">
    <citation type="journal article" date="2021" name="Microbiome">
        <title>Successional dynamics and alternative stable states in a saline activated sludge microbial community over 9 years.</title>
        <authorList>
            <person name="Wang Y."/>
            <person name="Ye J."/>
            <person name="Ju F."/>
            <person name="Liu L."/>
            <person name="Boyd J.A."/>
            <person name="Deng Y."/>
            <person name="Parks D.H."/>
            <person name="Jiang X."/>
            <person name="Yin X."/>
            <person name="Woodcroft B.J."/>
            <person name="Tyson G.W."/>
            <person name="Hugenholtz P."/>
            <person name="Polz M.F."/>
            <person name="Zhang T."/>
        </authorList>
    </citation>
    <scope>NUCLEOTIDE SEQUENCE</scope>
    <source>
        <strain evidence="2">HKST-UBA03</strain>
    </source>
</reference>
<dbReference type="PANTHER" id="PTHR21310:SF15">
    <property type="entry name" value="AMINOGLYCOSIDE PHOSPHOTRANSFERASE DOMAIN-CONTAINING PROTEIN"/>
    <property type="match status" value="1"/>
</dbReference>
<comment type="caution">
    <text evidence="2">The sequence shown here is derived from an EMBL/GenBank/DDBJ whole genome shotgun (WGS) entry which is preliminary data.</text>
</comment>
<dbReference type="Gene3D" id="3.90.1200.10">
    <property type="match status" value="1"/>
</dbReference>
<dbReference type="AlphaFoldDB" id="A0A955LKK2"/>
<protein>
    <submittedName>
        <fullName evidence="2">Aminoglycoside phosphotransferase family protein</fullName>
    </submittedName>
</protein>
<dbReference type="InterPro" id="IPR002575">
    <property type="entry name" value="Aminoglycoside_PTrfase"/>
</dbReference>
<dbReference type="Gene3D" id="3.30.200.20">
    <property type="entry name" value="Phosphorylase Kinase, domain 1"/>
    <property type="match status" value="1"/>
</dbReference>
<evidence type="ECO:0000313" key="2">
    <source>
        <dbReference type="EMBL" id="MCA9392194.1"/>
    </source>
</evidence>
<name>A0A955LKK2_UNCKA</name>
<dbReference type="Pfam" id="PF01636">
    <property type="entry name" value="APH"/>
    <property type="match status" value="1"/>
</dbReference>
<feature type="domain" description="Aminoglycoside phosphotransferase" evidence="1">
    <location>
        <begin position="48"/>
        <end position="249"/>
    </location>
</feature>
<reference evidence="2" key="1">
    <citation type="submission" date="2020-04" db="EMBL/GenBank/DDBJ databases">
        <authorList>
            <person name="Zhang T."/>
        </authorList>
    </citation>
    <scope>NUCLEOTIDE SEQUENCE</scope>
    <source>
        <strain evidence="2">HKST-UBA03</strain>
    </source>
</reference>
<proteinExistence type="predicted"/>
<organism evidence="2 3">
    <name type="scientific">candidate division WWE3 bacterium</name>
    <dbReference type="NCBI Taxonomy" id="2053526"/>
    <lineage>
        <taxon>Bacteria</taxon>
        <taxon>Katanobacteria</taxon>
    </lineage>
</organism>
<gene>
    <name evidence="2" type="ORF">KC614_03265</name>
</gene>
<evidence type="ECO:0000313" key="3">
    <source>
        <dbReference type="Proteomes" id="UP000751518"/>
    </source>
</evidence>
<dbReference type="PANTHER" id="PTHR21310">
    <property type="entry name" value="AMINOGLYCOSIDE PHOSPHOTRANSFERASE-RELATED-RELATED"/>
    <property type="match status" value="1"/>
</dbReference>
<dbReference type="InterPro" id="IPR011009">
    <property type="entry name" value="Kinase-like_dom_sf"/>
</dbReference>
<dbReference type="SUPFAM" id="SSF56112">
    <property type="entry name" value="Protein kinase-like (PK-like)"/>
    <property type="match status" value="1"/>
</dbReference>